<keyword evidence="1" id="KW-0732">Signal</keyword>
<organism evidence="2 3">
    <name type="scientific">Phrynosoma platyrhinos</name>
    <name type="common">Desert horned lizard</name>
    <dbReference type="NCBI Taxonomy" id="52577"/>
    <lineage>
        <taxon>Eukaryota</taxon>
        <taxon>Metazoa</taxon>
        <taxon>Chordata</taxon>
        <taxon>Craniata</taxon>
        <taxon>Vertebrata</taxon>
        <taxon>Euteleostomi</taxon>
        <taxon>Lepidosauria</taxon>
        <taxon>Squamata</taxon>
        <taxon>Bifurcata</taxon>
        <taxon>Unidentata</taxon>
        <taxon>Episquamata</taxon>
        <taxon>Toxicofera</taxon>
        <taxon>Iguania</taxon>
        <taxon>Phrynosomatidae</taxon>
        <taxon>Phrynosomatinae</taxon>
        <taxon>Phrynosoma</taxon>
    </lineage>
</organism>
<comment type="caution">
    <text evidence="2">The sequence shown here is derived from an EMBL/GenBank/DDBJ whole genome shotgun (WGS) entry which is preliminary data.</text>
</comment>
<proteinExistence type="predicted"/>
<accession>A0ABQ7TII5</accession>
<gene>
    <name evidence="2" type="ORF">JD844_011144</name>
</gene>
<sequence length="106" mass="12130">MTLFPLLHFHSVCFFCSLDWKDCDGREPRHRGQIEALERLLQQVRASHQSYSCRGKDKVSMCGQALFLLQIALENSPRSRKKDSSPATCKETPYRNSIATRCPVSN</sequence>
<evidence type="ECO:0000313" key="2">
    <source>
        <dbReference type="EMBL" id="KAH0629225.1"/>
    </source>
</evidence>
<dbReference type="Proteomes" id="UP000826234">
    <property type="component" value="Unassembled WGS sequence"/>
</dbReference>
<name>A0ABQ7TII5_PHRPL</name>
<evidence type="ECO:0000256" key="1">
    <source>
        <dbReference type="SAM" id="SignalP"/>
    </source>
</evidence>
<evidence type="ECO:0000313" key="3">
    <source>
        <dbReference type="Proteomes" id="UP000826234"/>
    </source>
</evidence>
<keyword evidence="3" id="KW-1185">Reference proteome</keyword>
<protein>
    <submittedName>
        <fullName evidence="2">Uncharacterized protein</fullName>
    </submittedName>
</protein>
<feature type="chain" id="PRO_5046537991" evidence="1">
    <location>
        <begin position="26"/>
        <end position="106"/>
    </location>
</feature>
<feature type="signal peptide" evidence="1">
    <location>
        <begin position="1"/>
        <end position="25"/>
    </location>
</feature>
<reference evidence="2 3" key="1">
    <citation type="journal article" date="2022" name="Gigascience">
        <title>A chromosome-level genome assembly and annotation of the desert horned lizard, Phrynosoma platyrhinos, provides insight into chromosomal rearrangements among reptiles.</title>
        <authorList>
            <person name="Koochekian N."/>
            <person name="Ascanio A."/>
            <person name="Farleigh K."/>
            <person name="Card D.C."/>
            <person name="Schield D.R."/>
            <person name="Castoe T.A."/>
            <person name="Jezkova T."/>
        </authorList>
    </citation>
    <scope>NUCLEOTIDE SEQUENCE [LARGE SCALE GENOMIC DNA]</scope>
    <source>
        <strain evidence="2">NK-2021</strain>
    </source>
</reference>
<dbReference type="EMBL" id="JAIPUX010000439">
    <property type="protein sequence ID" value="KAH0629225.1"/>
    <property type="molecule type" value="Genomic_DNA"/>
</dbReference>